<dbReference type="AlphaFoldDB" id="A0A9P7ZM14"/>
<keyword evidence="2" id="KW-0560">Oxidoreductase</keyword>
<dbReference type="GO" id="GO:0016491">
    <property type="term" value="F:oxidoreductase activity"/>
    <property type="evidence" value="ECO:0007669"/>
    <property type="project" value="UniProtKB-KW"/>
</dbReference>
<evidence type="ECO:0000256" key="3">
    <source>
        <dbReference type="SAM" id="MobiDB-lite"/>
    </source>
</evidence>
<evidence type="ECO:0000313" key="5">
    <source>
        <dbReference type="Proteomes" id="UP000887229"/>
    </source>
</evidence>
<dbReference type="InterPro" id="IPR036291">
    <property type="entry name" value="NAD(P)-bd_dom_sf"/>
</dbReference>
<dbReference type="EMBL" id="MU251253">
    <property type="protein sequence ID" value="KAG9254599.1"/>
    <property type="molecule type" value="Genomic_DNA"/>
</dbReference>
<dbReference type="Proteomes" id="UP000887229">
    <property type="component" value="Unassembled WGS sequence"/>
</dbReference>
<dbReference type="SUPFAM" id="SSF51735">
    <property type="entry name" value="NAD(P)-binding Rossmann-fold domains"/>
    <property type="match status" value="1"/>
</dbReference>
<sequence length="283" mass="30640">MATQHAQLHENPKGPGDLRPTAKQIIENEGLQGKLSGKVAFITGCSAGVGVETAKALSLTGITLYLTARHLDKARTALGDLVNSDRFLSKNECLNILICNAGVMQPPEGRTKDGFETQFGTNHLSHFLLFNLLRPALLAGATPDFASRIRLPGCDPIKTANLYTANEIERRYGQQNLHAWSVQPGAVLTELMRHLSDDAQGGLRGDPYLATIFKTPDQGAATSVWAATARALEGQGGKYLENCQIAKEWDPESGFFGPGYGHHAYDTAKAGELWEKSLKWVGL</sequence>
<dbReference type="RefSeq" id="XP_046118523.1">
    <property type="nucleotide sequence ID" value="XM_046266884.1"/>
</dbReference>
<keyword evidence="5" id="KW-1185">Reference proteome</keyword>
<dbReference type="PANTHER" id="PTHR24320:SF272">
    <property type="entry name" value="NAD(P)-BINDING ROSSMANN-FOLD SUPERFAMILY PROTEIN"/>
    <property type="match status" value="1"/>
</dbReference>
<proteinExistence type="inferred from homology"/>
<dbReference type="OrthoDB" id="191139at2759"/>
<evidence type="ECO:0000256" key="1">
    <source>
        <dbReference type="ARBA" id="ARBA00006484"/>
    </source>
</evidence>
<comment type="caution">
    <text evidence="4">The sequence shown here is derived from an EMBL/GenBank/DDBJ whole genome shotgun (WGS) entry which is preliminary data.</text>
</comment>
<organism evidence="4 5">
    <name type="scientific">Emericellopsis atlantica</name>
    <dbReference type="NCBI Taxonomy" id="2614577"/>
    <lineage>
        <taxon>Eukaryota</taxon>
        <taxon>Fungi</taxon>
        <taxon>Dikarya</taxon>
        <taxon>Ascomycota</taxon>
        <taxon>Pezizomycotina</taxon>
        <taxon>Sordariomycetes</taxon>
        <taxon>Hypocreomycetidae</taxon>
        <taxon>Hypocreales</taxon>
        <taxon>Bionectriaceae</taxon>
        <taxon>Emericellopsis</taxon>
    </lineage>
</organism>
<evidence type="ECO:0000313" key="4">
    <source>
        <dbReference type="EMBL" id="KAG9254599.1"/>
    </source>
</evidence>
<dbReference type="Gene3D" id="3.40.50.720">
    <property type="entry name" value="NAD(P)-binding Rossmann-like Domain"/>
    <property type="match status" value="1"/>
</dbReference>
<protein>
    <submittedName>
        <fullName evidence="4">Uncharacterized protein</fullName>
    </submittedName>
</protein>
<evidence type="ECO:0000256" key="2">
    <source>
        <dbReference type="ARBA" id="ARBA00023002"/>
    </source>
</evidence>
<accession>A0A9P7ZM14</accession>
<reference evidence="4" key="1">
    <citation type="journal article" date="2021" name="IMA Fungus">
        <title>Genomic characterization of three marine fungi, including Emericellopsis atlantica sp. nov. with signatures of a generalist lifestyle and marine biomass degradation.</title>
        <authorList>
            <person name="Hagestad O.C."/>
            <person name="Hou L."/>
            <person name="Andersen J.H."/>
            <person name="Hansen E.H."/>
            <person name="Altermark B."/>
            <person name="Li C."/>
            <person name="Kuhnert E."/>
            <person name="Cox R.J."/>
            <person name="Crous P.W."/>
            <person name="Spatafora J.W."/>
            <person name="Lail K."/>
            <person name="Amirebrahimi M."/>
            <person name="Lipzen A."/>
            <person name="Pangilinan J."/>
            <person name="Andreopoulos W."/>
            <person name="Hayes R.D."/>
            <person name="Ng V."/>
            <person name="Grigoriev I.V."/>
            <person name="Jackson S.A."/>
            <person name="Sutton T.D.S."/>
            <person name="Dobson A.D.W."/>
            <person name="Rama T."/>
        </authorList>
    </citation>
    <scope>NUCLEOTIDE SEQUENCE</scope>
    <source>
        <strain evidence="4">TS7</strain>
    </source>
</reference>
<name>A0A9P7ZM14_9HYPO</name>
<gene>
    <name evidence="4" type="ORF">F5Z01DRAFT_743065</name>
</gene>
<comment type="similarity">
    <text evidence="1">Belongs to the short-chain dehydrogenases/reductases (SDR) family.</text>
</comment>
<dbReference type="PRINTS" id="PR00081">
    <property type="entry name" value="GDHRDH"/>
</dbReference>
<feature type="region of interest" description="Disordered" evidence="3">
    <location>
        <begin position="1"/>
        <end position="20"/>
    </location>
</feature>
<dbReference type="PANTHER" id="PTHR24320">
    <property type="entry name" value="RETINOL DEHYDROGENASE"/>
    <property type="match status" value="1"/>
</dbReference>
<dbReference type="GeneID" id="70297787"/>
<dbReference type="InterPro" id="IPR002347">
    <property type="entry name" value="SDR_fam"/>
</dbReference>